<dbReference type="EMBL" id="UYYG01001158">
    <property type="protein sequence ID" value="VDN57083.1"/>
    <property type="molecule type" value="Genomic_DNA"/>
</dbReference>
<dbReference type="PANTHER" id="PTHR10013">
    <property type="entry name" value="GENERAL VESICULAR TRANSPORT FACTOR P115"/>
    <property type="match status" value="1"/>
</dbReference>
<dbReference type="OrthoDB" id="198977at2759"/>
<gene>
    <name evidence="13" type="ORF">DME_LOCUS7056</name>
</gene>
<dbReference type="WBParaSite" id="DME_0000269601-mRNA-1">
    <property type="protein sequence ID" value="DME_0000269601-mRNA-1"/>
    <property type="gene ID" value="DME_0000269601"/>
</dbReference>
<feature type="coiled-coil region" evidence="10">
    <location>
        <begin position="790"/>
        <end position="817"/>
    </location>
</feature>
<evidence type="ECO:0000256" key="4">
    <source>
        <dbReference type="ARBA" id="ARBA00018243"/>
    </source>
</evidence>
<evidence type="ECO:0000256" key="8">
    <source>
        <dbReference type="ARBA" id="ARBA00023054"/>
    </source>
</evidence>
<feature type="domain" description="Uso1/p115-like vesicle tethering protein C-terminal" evidence="12">
    <location>
        <begin position="764"/>
        <end position="876"/>
    </location>
</feature>
<evidence type="ECO:0000256" key="6">
    <source>
        <dbReference type="ARBA" id="ARBA00022737"/>
    </source>
</evidence>
<comment type="subcellular location">
    <subcellularLocation>
        <location evidence="2">Cytoplasm</location>
    </subcellularLocation>
    <subcellularLocation>
        <location evidence="1">Golgi apparatus membrane</location>
        <topology evidence="1">Peripheral membrane protein</topology>
    </subcellularLocation>
</comment>
<dbReference type="InterPro" id="IPR041209">
    <property type="entry name" value="P115_Arm_rpt"/>
</dbReference>
<evidence type="ECO:0000256" key="10">
    <source>
        <dbReference type="SAM" id="Coils"/>
    </source>
</evidence>
<evidence type="ECO:0000313" key="14">
    <source>
        <dbReference type="Proteomes" id="UP000038040"/>
    </source>
</evidence>
<dbReference type="GO" id="GO:0012507">
    <property type="term" value="C:ER to Golgi transport vesicle membrane"/>
    <property type="evidence" value="ECO:0007669"/>
    <property type="project" value="TreeGrafter"/>
</dbReference>
<dbReference type="InterPro" id="IPR006955">
    <property type="entry name" value="Uso1_p115_C"/>
</dbReference>
<dbReference type="InterPro" id="IPR024095">
    <property type="entry name" value="Vesicle_P115"/>
</dbReference>
<dbReference type="GO" id="GO:0005795">
    <property type="term" value="C:Golgi stack"/>
    <property type="evidence" value="ECO:0007669"/>
    <property type="project" value="TreeGrafter"/>
</dbReference>
<feature type="coiled-coil region" evidence="10">
    <location>
        <begin position="648"/>
        <end position="675"/>
    </location>
</feature>
<comment type="similarity">
    <text evidence="3">Belongs to the VDP/USO1/EDE1 family.</text>
</comment>
<evidence type="ECO:0000256" key="5">
    <source>
        <dbReference type="ARBA" id="ARBA00022490"/>
    </source>
</evidence>
<evidence type="ECO:0000256" key="7">
    <source>
        <dbReference type="ARBA" id="ARBA00023034"/>
    </source>
</evidence>
<dbReference type="GO" id="GO:0006886">
    <property type="term" value="P:intracellular protein transport"/>
    <property type="evidence" value="ECO:0007669"/>
    <property type="project" value="InterPro"/>
</dbReference>
<evidence type="ECO:0000256" key="1">
    <source>
        <dbReference type="ARBA" id="ARBA00004395"/>
    </source>
</evidence>
<dbReference type="InterPro" id="IPR006953">
    <property type="entry name" value="Vesicle_Uso1_P115_head"/>
</dbReference>
<dbReference type="GO" id="GO:0000139">
    <property type="term" value="C:Golgi membrane"/>
    <property type="evidence" value="ECO:0007669"/>
    <property type="project" value="UniProtKB-SubCell"/>
</dbReference>
<evidence type="ECO:0000259" key="11">
    <source>
        <dbReference type="Pfam" id="PF04869"/>
    </source>
</evidence>
<keyword evidence="9" id="KW-0472">Membrane</keyword>
<evidence type="ECO:0000259" key="12">
    <source>
        <dbReference type="Pfam" id="PF04871"/>
    </source>
</evidence>
<dbReference type="Pfam" id="PF04871">
    <property type="entry name" value="Uso1_p115_C"/>
    <property type="match status" value="1"/>
</dbReference>
<keyword evidence="7" id="KW-0333">Golgi apparatus</keyword>
<dbReference type="SMART" id="SM00185">
    <property type="entry name" value="ARM"/>
    <property type="match status" value="3"/>
</dbReference>
<dbReference type="STRING" id="318479.A0A0N4U6W5"/>
<reference evidence="13 15" key="2">
    <citation type="submission" date="2018-11" db="EMBL/GenBank/DDBJ databases">
        <authorList>
            <consortium name="Pathogen Informatics"/>
        </authorList>
    </citation>
    <scope>NUCLEOTIDE SEQUENCE [LARGE SCALE GENOMIC DNA]</scope>
</reference>
<protein>
    <recommendedName>
        <fullName evidence="4">General vesicular transport factor p115</fullName>
    </recommendedName>
</protein>
<evidence type="ECO:0000313" key="13">
    <source>
        <dbReference type="EMBL" id="VDN57083.1"/>
    </source>
</evidence>
<evidence type="ECO:0000256" key="9">
    <source>
        <dbReference type="ARBA" id="ARBA00023136"/>
    </source>
</evidence>
<dbReference type="InterPro" id="IPR000225">
    <property type="entry name" value="Armadillo"/>
</dbReference>
<dbReference type="GO" id="GO:0006888">
    <property type="term" value="P:endoplasmic reticulum to Golgi vesicle-mediated transport"/>
    <property type="evidence" value="ECO:0007669"/>
    <property type="project" value="TreeGrafter"/>
</dbReference>
<dbReference type="GO" id="GO:0045056">
    <property type="term" value="P:transcytosis"/>
    <property type="evidence" value="ECO:0007669"/>
    <property type="project" value="TreeGrafter"/>
</dbReference>
<dbReference type="Proteomes" id="UP000038040">
    <property type="component" value="Unplaced"/>
</dbReference>
<dbReference type="Gene3D" id="1.25.10.10">
    <property type="entry name" value="Leucine-rich Repeat Variant"/>
    <property type="match status" value="1"/>
</dbReference>
<dbReference type="InterPro" id="IPR016024">
    <property type="entry name" value="ARM-type_fold"/>
</dbReference>
<sequence>MAYFRNLFGGQNDKSRDLANNAAEIIENLVERVETSTALDDRRDALKALRSLAKKMRLPVATIGMNAYMDILEKESLSPDIVAITLEILVAVVSDDEDSEEGFIEDKFQGNDEISERLAEIIVRKKKFIPSVIALIESYDFNVRRAAIQLLTALLRHRASEVQAMVIEQPVGVSRLLQLLYDTREIIRNNAVLMLGELSRSNSQIQQLLAYENTFQLLLDIIDLEPVESIVIEDCLFVILNLLRKNSSNQELFREASLVQRLSVLLHLFFYGREDETDGNQESEWPRQKIANLIFLLQVIRSLVSPSENAQSTVSIAQKTINRSGILSELCDVLLSELGLSVDILTETVTAVAEIIRGNYANQEYFASRSLMTTAGTRPSLIVLLMSMTTEKQPFKLRCAVFYCFLSYLHENEFGKTKTIDTLLPANSTNESEVTTGQCICSAILSSEGIQVWMGCVCLMHCILDVDHLKQQLLRVQLSTTVTDVPSSLLQHVGSLLVSLGNRKPQVRIGLLMLLSVWLCNSPLVISHFLQVDENIQYLTTYIDDCGVEGTESENQVVKGLMAVVLTIFERRIGKIKLIELFEEISRSEHYVRAAQRPQPLAKSSQELILDYQFSKFFKVLEGQLTKLLRPEFESTSSEMNGATGSVVASFKELIKRQDETIADLNQQLKKLNDELSSNVQFFVAFVKVNGKSYHNEVISGKELAEKCTLDDHKKEIDRFATEHYQNIVSQWQAYTQRYQQWAEQWQEYQISQLPNPQDTVVNQLNMQVKELEEQLNYGWQMYEAQTSSLVQSVNECYELKAQIKSLQDQLATAVQQLNLFNSGHKSVEVNNSEELISLKKEQEDLLVLLADQDLKISQYRQRLVDLGQAVTDDEECVN</sequence>
<keyword evidence="5" id="KW-0963">Cytoplasm</keyword>
<dbReference type="PANTHER" id="PTHR10013:SF0">
    <property type="entry name" value="GENERAL VESICULAR TRANSPORT FACTOR P115"/>
    <property type="match status" value="1"/>
</dbReference>
<dbReference type="SUPFAM" id="SSF48371">
    <property type="entry name" value="ARM repeat"/>
    <property type="match status" value="2"/>
</dbReference>
<organism evidence="14 16">
    <name type="scientific">Dracunculus medinensis</name>
    <name type="common">Guinea worm</name>
    <dbReference type="NCBI Taxonomy" id="318479"/>
    <lineage>
        <taxon>Eukaryota</taxon>
        <taxon>Metazoa</taxon>
        <taxon>Ecdysozoa</taxon>
        <taxon>Nematoda</taxon>
        <taxon>Chromadorea</taxon>
        <taxon>Rhabditida</taxon>
        <taxon>Spirurina</taxon>
        <taxon>Dracunculoidea</taxon>
        <taxon>Dracunculidae</taxon>
        <taxon>Dracunculus</taxon>
    </lineage>
</organism>
<evidence type="ECO:0000313" key="15">
    <source>
        <dbReference type="Proteomes" id="UP000274756"/>
    </source>
</evidence>
<dbReference type="InterPro" id="IPR011989">
    <property type="entry name" value="ARM-like"/>
</dbReference>
<dbReference type="Pfam" id="PF04869">
    <property type="entry name" value="Uso1_p115_head"/>
    <property type="match status" value="1"/>
</dbReference>
<dbReference type="GO" id="GO:0048280">
    <property type="term" value="P:vesicle fusion with Golgi apparatus"/>
    <property type="evidence" value="ECO:0007669"/>
    <property type="project" value="InterPro"/>
</dbReference>
<feature type="domain" description="Vesicle tethering protein Uso1/P115-like head" evidence="11">
    <location>
        <begin position="359"/>
        <end position="568"/>
    </location>
</feature>
<dbReference type="Proteomes" id="UP000274756">
    <property type="component" value="Unassembled WGS sequence"/>
</dbReference>
<dbReference type="GO" id="GO:0048211">
    <property type="term" value="P:Golgi vesicle docking"/>
    <property type="evidence" value="ECO:0007669"/>
    <property type="project" value="TreeGrafter"/>
</dbReference>
<keyword evidence="8 10" id="KW-0175">Coiled coil</keyword>
<evidence type="ECO:0000313" key="16">
    <source>
        <dbReference type="WBParaSite" id="DME_0000269601-mRNA-1"/>
    </source>
</evidence>
<name>A0A0N4U6W5_DRAME</name>
<reference evidence="16" key="1">
    <citation type="submission" date="2017-02" db="UniProtKB">
        <authorList>
            <consortium name="WormBaseParasite"/>
        </authorList>
    </citation>
    <scope>IDENTIFICATION</scope>
</reference>
<evidence type="ECO:0000256" key="2">
    <source>
        <dbReference type="ARBA" id="ARBA00004496"/>
    </source>
</evidence>
<accession>A0A0N4U6W5</accession>
<keyword evidence="15" id="KW-1185">Reference proteome</keyword>
<dbReference type="Pfam" id="PF18770">
    <property type="entry name" value="Arm_vescicular"/>
    <property type="match status" value="1"/>
</dbReference>
<dbReference type="AlphaFoldDB" id="A0A0N4U6W5"/>
<evidence type="ECO:0000256" key="3">
    <source>
        <dbReference type="ARBA" id="ARBA00006960"/>
    </source>
</evidence>
<proteinExistence type="inferred from homology"/>
<dbReference type="GO" id="GO:0005783">
    <property type="term" value="C:endoplasmic reticulum"/>
    <property type="evidence" value="ECO:0007669"/>
    <property type="project" value="TreeGrafter"/>
</dbReference>
<keyword evidence="6" id="KW-0677">Repeat</keyword>